<name>A0A133KZ76_HEYCO</name>
<organism evidence="2 3">
    <name type="scientific">Heyndrickxia coagulans</name>
    <name type="common">Weizmannia coagulans</name>
    <dbReference type="NCBI Taxonomy" id="1398"/>
    <lineage>
        <taxon>Bacteria</taxon>
        <taxon>Bacillati</taxon>
        <taxon>Bacillota</taxon>
        <taxon>Bacilli</taxon>
        <taxon>Bacillales</taxon>
        <taxon>Bacillaceae</taxon>
        <taxon>Heyndrickxia</taxon>
    </lineage>
</organism>
<gene>
    <name evidence="2" type="ORF">HMPREF3213_00641</name>
</gene>
<comment type="caution">
    <text evidence="2">The sequence shown here is derived from an EMBL/GenBank/DDBJ whole genome shotgun (WGS) entry which is preliminary data.</text>
</comment>
<dbReference type="PATRIC" id="fig|1398.22.peg.639"/>
<dbReference type="EMBL" id="LRPN01000023">
    <property type="protein sequence ID" value="KWZ84983.1"/>
    <property type="molecule type" value="Genomic_DNA"/>
</dbReference>
<protein>
    <submittedName>
        <fullName evidence="2">Metallo-beta-lactamase domain protein</fullName>
    </submittedName>
</protein>
<dbReference type="SUPFAM" id="SSF56281">
    <property type="entry name" value="Metallo-hydrolase/oxidoreductase"/>
    <property type="match status" value="1"/>
</dbReference>
<dbReference type="RefSeq" id="WP_017551931.1">
    <property type="nucleotide sequence ID" value="NZ_KQ955803.1"/>
</dbReference>
<accession>A0A133KZ76</accession>
<dbReference type="PANTHER" id="PTHR42951:SF4">
    <property type="entry name" value="ACYL-COENZYME A THIOESTERASE MBLAC2"/>
    <property type="match status" value="1"/>
</dbReference>
<dbReference type="InterPro" id="IPR001279">
    <property type="entry name" value="Metallo-B-lactamas"/>
</dbReference>
<dbReference type="Proteomes" id="UP000070376">
    <property type="component" value="Unassembled WGS sequence"/>
</dbReference>
<evidence type="ECO:0000313" key="3">
    <source>
        <dbReference type="Proteomes" id="UP000070376"/>
    </source>
</evidence>
<dbReference type="Gene3D" id="3.60.15.10">
    <property type="entry name" value="Ribonuclease Z/Hydroxyacylglutathione hydrolase-like"/>
    <property type="match status" value="1"/>
</dbReference>
<dbReference type="CDD" id="cd06262">
    <property type="entry name" value="metallo-hydrolase-like_MBL-fold"/>
    <property type="match status" value="1"/>
</dbReference>
<dbReference type="InterPro" id="IPR050855">
    <property type="entry name" value="NDM-1-like"/>
</dbReference>
<sequence>MAYTKFGPLTVIAGENGSRVPFSTSLLVEGGQGAALVDCGSGFQILNDIKKEYAIRSVYLTHYHLDHIWGAYLFKDAEIQINPYDVKKLNDVEELAKASGMLSPADPESRKKWMKQLFEKPPENWNRPHWQPVLNLTEKWYPYGEELNVYGTKMLMIHAPGHTEGYCCPYFPEHGVLFAGDFDLASFGPWYNNADSDIDAFIASAKTTLETDAQIFITSHHKGVVDRKTYEELLKRYINKIYEREEKTRSAVKRGVAPDEMIHEEIFYFRKNLEQNPQLVISEIVGIAKHLDRLVRNGEPFEAYFEAFLQHFQLTRENIFYHTSSVPTQLQ</sequence>
<proteinExistence type="predicted"/>
<dbReference type="Pfam" id="PF00753">
    <property type="entry name" value="Lactamase_B"/>
    <property type="match status" value="1"/>
</dbReference>
<dbReference type="AlphaFoldDB" id="A0A133KZ76"/>
<dbReference type="InterPro" id="IPR036866">
    <property type="entry name" value="RibonucZ/Hydroxyglut_hydro"/>
</dbReference>
<dbReference type="PANTHER" id="PTHR42951">
    <property type="entry name" value="METALLO-BETA-LACTAMASE DOMAIN-CONTAINING"/>
    <property type="match status" value="1"/>
</dbReference>
<reference evidence="3" key="1">
    <citation type="submission" date="2016-01" db="EMBL/GenBank/DDBJ databases">
        <authorList>
            <person name="Mitreva M."/>
            <person name="Pepin K.H."/>
            <person name="Mihindukulasuriya K.A."/>
            <person name="Fulton R."/>
            <person name="Fronick C."/>
            <person name="O'Laughlin M."/>
            <person name="Miner T."/>
            <person name="Herter B."/>
            <person name="Rosa B.A."/>
            <person name="Cordes M."/>
            <person name="Tomlinson C."/>
            <person name="Wollam A."/>
            <person name="Palsikar V.B."/>
            <person name="Mardis E.R."/>
            <person name="Wilson R.K."/>
        </authorList>
    </citation>
    <scope>NUCLEOTIDE SEQUENCE [LARGE SCALE GENOMIC DNA]</scope>
    <source>
        <strain evidence="3">GED7749B</strain>
    </source>
</reference>
<evidence type="ECO:0000259" key="1">
    <source>
        <dbReference type="SMART" id="SM00849"/>
    </source>
</evidence>
<dbReference type="SMART" id="SM00849">
    <property type="entry name" value="Lactamase_B"/>
    <property type="match status" value="1"/>
</dbReference>
<evidence type="ECO:0000313" key="2">
    <source>
        <dbReference type="EMBL" id="KWZ84983.1"/>
    </source>
</evidence>
<feature type="domain" description="Metallo-beta-lactamase" evidence="1">
    <location>
        <begin position="22"/>
        <end position="220"/>
    </location>
</feature>